<dbReference type="EMBL" id="JAMKPW020000040">
    <property type="protein sequence ID" value="KAK8198484.1"/>
    <property type="molecule type" value="Genomic_DNA"/>
</dbReference>
<name>A0ACC3S5Q2_9PEZI</name>
<comment type="caution">
    <text evidence="1">The sequence shown here is derived from an EMBL/GenBank/DDBJ whole genome shotgun (WGS) entry which is preliminary data.</text>
</comment>
<keyword evidence="2" id="KW-1185">Reference proteome</keyword>
<dbReference type="Proteomes" id="UP001320706">
    <property type="component" value="Unassembled WGS sequence"/>
</dbReference>
<gene>
    <name evidence="1" type="ORF">M8818_006349</name>
</gene>
<proteinExistence type="predicted"/>
<evidence type="ECO:0000313" key="1">
    <source>
        <dbReference type="EMBL" id="KAK8198484.1"/>
    </source>
</evidence>
<sequence length="610" mass="68949">MAPRSLNPCSYLPRRLQIVVSLAIFTIVCIALFGSASPYEIPYQEEISDKAAEYLPKQISNLKTPGWINPFRAPAHAPPVQANSSSGEASWFSDWKWQNPFSSSITLDENRSVLPPLKKRVPIYTYYDGGKNKDQVAMKAEHDLLVIWRRAWWAQGLKPVVLGKPEAINNPLYRTLQNLEVDPEMEIDLMRWLAWGNMGTGILANWLALPMAPYGDPTLTYLRRGEYPELTRYEGLSSGIFAGEKDAINKAIKAALEGKEIAEKKALIEVVPEKIFNVDPQHDAIAFYSTSAIKKYKNIAEKLFNEETRSDGLSMLPELINSHLHTTWQNQFSSGIAVLKPLPEHTSQMVFPAIELARNLSQCSDSPSPSSCPPNREKCSPCVASHPMLITTPTIFRNTSTLFTVGTIPHPYTLASLQHQTDTLNTRFIRRQTKRDEWILAATKELLGTGLSSFSRLTHVKDAIASDYGQSHSLWLTPEKYDSKTLQEDLAWIFGFVIPNDTPDDGRSETPVPGPERRPPPPKPEGKVPDQRALMREKTLLDKSRIALKNSVKPTAIVRDVVEAWNLADTEVWRFARAYNARRRVERLKWDEEEKKFAGGEKGSWGRWWD</sequence>
<accession>A0ACC3S5Q2</accession>
<evidence type="ECO:0000313" key="2">
    <source>
        <dbReference type="Proteomes" id="UP001320706"/>
    </source>
</evidence>
<reference evidence="1" key="1">
    <citation type="submission" date="2024-02" db="EMBL/GenBank/DDBJ databases">
        <title>Metagenome Assembled Genome of Zalaria obscura JY119.</title>
        <authorList>
            <person name="Vighnesh L."/>
            <person name="Jagadeeshwari U."/>
            <person name="Venkata Ramana C."/>
            <person name="Sasikala C."/>
        </authorList>
    </citation>
    <scope>NUCLEOTIDE SEQUENCE</scope>
    <source>
        <strain evidence="1">JY119</strain>
    </source>
</reference>
<organism evidence="1 2">
    <name type="scientific">Zalaria obscura</name>
    <dbReference type="NCBI Taxonomy" id="2024903"/>
    <lineage>
        <taxon>Eukaryota</taxon>
        <taxon>Fungi</taxon>
        <taxon>Dikarya</taxon>
        <taxon>Ascomycota</taxon>
        <taxon>Pezizomycotina</taxon>
        <taxon>Dothideomycetes</taxon>
        <taxon>Dothideomycetidae</taxon>
        <taxon>Dothideales</taxon>
        <taxon>Zalariaceae</taxon>
        <taxon>Zalaria</taxon>
    </lineage>
</organism>
<protein>
    <submittedName>
        <fullName evidence="1">Uncharacterized protein</fullName>
    </submittedName>
</protein>